<dbReference type="EMBL" id="LUCS01000027">
    <property type="protein sequence ID" value="KAF6510846.1"/>
    <property type="molecule type" value="Genomic_DNA"/>
</dbReference>
<gene>
    <name evidence="1" type="ORF">GS8_1517</name>
</gene>
<keyword evidence="2" id="KW-1185">Reference proteome</keyword>
<proteinExistence type="predicted"/>
<sequence length="59" mass="6862">MFHQLQTMIAYTESRNAVPFFQRTDRSTFLHAKGAPFPVDCFFRPAKTSPFRPVPNKTE</sequence>
<dbReference type="Proteomes" id="UP000773850">
    <property type="component" value="Unassembled WGS sequence"/>
</dbReference>
<comment type="caution">
    <text evidence="1">The sequence shown here is derived from an EMBL/GenBank/DDBJ whole genome shotgun (WGS) entry which is preliminary data.</text>
</comment>
<organism evidence="1 2">
    <name type="scientific">Geobacillus stearothermophilus</name>
    <name type="common">Bacillus stearothermophilus</name>
    <dbReference type="NCBI Taxonomy" id="1422"/>
    <lineage>
        <taxon>Bacteria</taxon>
        <taxon>Bacillati</taxon>
        <taxon>Bacillota</taxon>
        <taxon>Bacilli</taxon>
        <taxon>Bacillales</taxon>
        <taxon>Anoxybacillaceae</taxon>
        <taxon>Geobacillus</taxon>
    </lineage>
</organism>
<protein>
    <submittedName>
        <fullName evidence="1">Uncharacterized protein</fullName>
    </submittedName>
</protein>
<name>A0ABQ7HFD8_GEOSE</name>
<evidence type="ECO:0000313" key="2">
    <source>
        <dbReference type="Proteomes" id="UP000773850"/>
    </source>
</evidence>
<evidence type="ECO:0000313" key="1">
    <source>
        <dbReference type="EMBL" id="KAF6510846.1"/>
    </source>
</evidence>
<accession>A0ABQ7HFD8</accession>
<reference evidence="1 2" key="1">
    <citation type="submission" date="2016-03" db="EMBL/GenBank/DDBJ databases">
        <title>Spore heat resistance.</title>
        <authorList>
            <person name="Boekhorst J."/>
            <person name="Berendsen E.M."/>
            <person name="Wells-Bennik M.H."/>
            <person name="Kuipers O.P."/>
        </authorList>
    </citation>
    <scope>NUCLEOTIDE SEQUENCE [LARGE SCALE GENOMIC DNA]</scope>
    <source>
        <strain evidence="1 2">GS8</strain>
    </source>
</reference>